<name>A0A0A9BUV5_ARUDO</name>
<protein>
    <submittedName>
        <fullName evidence="1">Uncharacterized protein</fullName>
    </submittedName>
</protein>
<accession>A0A0A9BUV5</accession>
<reference evidence="1" key="2">
    <citation type="journal article" date="2015" name="Data Brief">
        <title>Shoot transcriptome of the giant reed, Arundo donax.</title>
        <authorList>
            <person name="Barrero R.A."/>
            <person name="Guerrero F.D."/>
            <person name="Moolhuijzen P."/>
            <person name="Goolsby J.A."/>
            <person name="Tidwell J."/>
            <person name="Bellgard S.E."/>
            <person name="Bellgard M.I."/>
        </authorList>
    </citation>
    <scope>NUCLEOTIDE SEQUENCE</scope>
    <source>
        <tissue evidence="1">Shoot tissue taken approximately 20 cm above the soil surface</tissue>
    </source>
</reference>
<dbReference type="AlphaFoldDB" id="A0A0A9BUV5"/>
<sequence>MLHTHWLIVVAYSHSSSTALSNAREAGHPVQILVFRGKTKLWFHKLTVETR</sequence>
<proteinExistence type="predicted"/>
<dbReference type="EMBL" id="GBRH01230824">
    <property type="protein sequence ID" value="JAD67071.1"/>
    <property type="molecule type" value="Transcribed_RNA"/>
</dbReference>
<organism evidence="1">
    <name type="scientific">Arundo donax</name>
    <name type="common">Giant reed</name>
    <name type="synonym">Donax arundinaceus</name>
    <dbReference type="NCBI Taxonomy" id="35708"/>
    <lineage>
        <taxon>Eukaryota</taxon>
        <taxon>Viridiplantae</taxon>
        <taxon>Streptophyta</taxon>
        <taxon>Embryophyta</taxon>
        <taxon>Tracheophyta</taxon>
        <taxon>Spermatophyta</taxon>
        <taxon>Magnoliopsida</taxon>
        <taxon>Liliopsida</taxon>
        <taxon>Poales</taxon>
        <taxon>Poaceae</taxon>
        <taxon>PACMAD clade</taxon>
        <taxon>Arundinoideae</taxon>
        <taxon>Arundineae</taxon>
        <taxon>Arundo</taxon>
    </lineage>
</organism>
<evidence type="ECO:0000313" key="1">
    <source>
        <dbReference type="EMBL" id="JAD67071.1"/>
    </source>
</evidence>
<reference evidence="1" key="1">
    <citation type="submission" date="2014-09" db="EMBL/GenBank/DDBJ databases">
        <authorList>
            <person name="Magalhaes I.L.F."/>
            <person name="Oliveira U."/>
            <person name="Santos F.R."/>
            <person name="Vidigal T.H.D.A."/>
            <person name="Brescovit A.D."/>
            <person name="Santos A.J."/>
        </authorList>
    </citation>
    <scope>NUCLEOTIDE SEQUENCE</scope>
    <source>
        <tissue evidence="1">Shoot tissue taken approximately 20 cm above the soil surface</tissue>
    </source>
</reference>